<dbReference type="EMBL" id="QAAA01000007">
    <property type="protein sequence ID" value="PTN02353.1"/>
    <property type="molecule type" value="Genomic_DNA"/>
</dbReference>
<name>A0A2T5BSW1_9RHOB</name>
<dbReference type="OrthoDB" id="9770826at2"/>
<dbReference type="Pfam" id="PF17186">
    <property type="entry name" value="Lipocalin_9"/>
    <property type="match status" value="1"/>
</dbReference>
<dbReference type="PANTHER" id="PTHR38591">
    <property type="entry name" value="HYDROLASE"/>
    <property type="match status" value="1"/>
</dbReference>
<dbReference type="SUPFAM" id="SSF159245">
    <property type="entry name" value="AttH-like"/>
    <property type="match status" value="1"/>
</dbReference>
<evidence type="ECO:0000313" key="3">
    <source>
        <dbReference type="EMBL" id="PTN02353.1"/>
    </source>
</evidence>
<dbReference type="PANTHER" id="PTHR38591:SF1">
    <property type="entry name" value="BLL1000 PROTEIN"/>
    <property type="match status" value="1"/>
</dbReference>
<dbReference type="Pfam" id="PF07143">
    <property type="entry name" value="CrtC"/>
    <property type="match status" value="1"/>
</dbReference>
<gene>
    <name evidence="3" type="ORF">C8N32_107120</name>
</gene>
<keyword evidence="4" id="KW-1185">Reference proteome</keyword>
<comment type="caution">
    <text evidence="3">The sequence shown here is derived from an EMBL/GenBank/DDBJ whole genome shotgun (WGS) entry which is preliminary data.</text>
</comment>
<feature type="signal peptide" evidence="1">
    <location>
        <begin position="1"/>
        <end position="17"/>
    </location>
</feature>
<feature type="domain" description="AttH" evidence="2">
    <location>
        <begin position="53"/>
        <end position="221"/>
    </location>
</feature>
<reference evidence="3 4" key="1">
    <citation type="submission" date="2018-04" db="EMBL/GenBank/DDBJ databases">
        <title>Genomic Encyclopedia of Archaeal and Bacterial Type Strains, Phase II (KMG-II): from individual species to whole genera.</title>
        <authorList>
            <person name="Goeker M."/>
        </authorList>
    </citation>
    <scope>NUCLEOTIDE SEQUENCE [LARGE SCALE GENOMIC DNA]</scope>
    <source>
        <strain evidence="3 4">DSM 18064</strain>
    </source>
</reference>
<dbReference type="RefSeq" id="WP_107892095.1">
    <property type="nucleotide sequence ID" value="NZ_NHSI01000024.1"/>
</dbReference>
<evidence type="ECO:0000313" key="4">
    <source>
        <dbReference type="Proteomes" id="UP000243859"/>
    </source>
</evidence>
<dbReference type="InterPro" id="IPR010791">
    <property type="entry name" value="AttH_dom"/>
</dbReference>
<dbReference type="Proteomes" id="UP000243859">
    <property type="component" value="Unassembled WGS sequence"/>
</dbReference>
<keyword evidence="3" id="KW-0378">Hydrolase</keyword>
<accession>A0A2T5BSW1</accession>
<sequence length="346" mass="37797">MNVKTLLLCLIPLPALAQGFAGLGQPAEGYAVPAPGMALEFPRDHGAHPQYRVEWWYVTANLNGPDGTEYGVQWTLFRTALAPQTRPGWDDPQVWMGHAGLTTPSRHFTAQRLGRGGIGQAGVEALPFRAWIDDWHMTGTEAGISTLNLWASGPEFSYDLALRADGPQVLQGDRGYSVKSASGQASYYYSQPFYRAEGTLNLADGPVPVTGQAWLDREWSSQPLGTDQTGWDWLSLHFDTGEKLMAFQLRSAAGPYTSGTWIGPDGSAAPFRDGLLRLTPLETAAVAGRKLPVRWRAELPGRGLDVEITALNAQSWMNTLFPYWEGPVQISGSHGGRGYLEMTGYE</sequence>
<dbReference type="AlphaFoldDB" id="A0A2T5BSW1"/>
<feature type="chain" id="PRO_5015760548" evidence="1">
    <location>
        <begin position="18"/>
        <end position="346"/>
    </location>
</feature>
<keyword evidence="1" id="KW-0732">Signal</keyword>
<dbReference type="GO" id="GO:0016787">
    <property type="term" value="F:hydrolase activity"/>
    <property type="evidence" value="ECO:0007669"/>
    <property type="project" value="UniProtKB-KW"/>
</dbReference>
<evidence type="ECO:0000256" key="1">
    <source>
        <dbReference type="SAM" id="SignalP"/>
    </source>
</evidence>
<dbReference type="Gene3D" id="2.40.370.10">
    <property type="entry name" value="AttH-like domain"/>
    <property type="match status" value="2"/>
</dbReference>
<proteinExistence type="predicted"/>
<dbReference type="InterPro" id="IPR023374">
    <property type="entry name" value="AttH-like_dom_sf"/>
</dbReference>
<organism evidence="3 4">
    <name type="scientific">Rhodovulum imhoffii</name>
    <dbReference type="NCBI Taxonomy" id="365340"/>
    <lineage>
        <taxon>Bacteria</taxon>
        <taxon>Pseudomonadati</taxon>
        <taxon>Pseudomonadota</taxon>
        <taxon>Alphaproteobacteria</taxon>
        <taxon>Rhodobacterales</taxon>
        <taxon>Paracoccaceae</taxon>
        <taxon>Rhodovulum</taxon>
    </lineage>
</organism>
<evidence type="ECO:0000259" key="2">
    <source>
        <dbReference type="Pfam" id="PF07143"/>
    </source>
</evidence>
<protein>
    <submittedName>
        <fullName evidence="3">Putative secreted hydrolase</fullName>
    </submittedName>
</protein>